<organism evidence="1 2">
    <name type="scientific">Terrisporobacter hibernicus</name>
    <dbReference type="NCBI Taxonomy" id="2813371"/>
    <lineage>
        <taxon>Bacteria</taxon>
        <taxon>Bacillati</taxon>
        <taxon>Bacillota</taxon>
        <taxon>Clostridia</taxon>
        <taxon>Peptostreptococcales</taxon>
        <taxon>Peptostreptococcaceae</taxon>
        <taxon>Terrisporobacter</taxon>
    </lineage>
</organism>
<evidence type="ECO:0000313" key="2">
    <source>
        <dbReference type="Proteomes" id="UP001198983"/>
    </source>
</evidence>
<keyword evidence="1" id="KW-0969">Cilium</keyword>
<keyword evidence="1" id="KW-0282">Flagellum</keyword>
<dbReference type="GO" id="GO:0032259">
    <property type="term" value="P:methylation"/>
    <property type="evidence" value="ECO:0007669"/>
    <property type="project" value="UniProtKB-KW"/>
</dbReference>
<dbReference type="Proteomes" id="UP001198983">
    <property type="component" value="Chromosome"/>
</dbReference>
<dbReference type="EMBL" id="CP081135">
    <property type="protein sequence ID" value="UEL48569.1"/>
    <property type="molecule type" value="Genomic_DNA"/>
</dbReference>
<evidence type="ECO:0000313" key="1">
    <source>
        <dbReference type="EMBL" id="UEL48569.1"/>
    </source>
</evidence>
<keyword evidence="1" id="KW-0489">Methyltransferase</keyword>
<dbReference type="EC" id="2.1.1.-" evidence="1"/>
<keyword evidence="2" id="KW-1185">Reference proteome</keyword>
<dbReference type="GO" id="GO:0008168">
    <property type="term" value="F:methyltransferase activity"/>
    <property type="evidence" value="ECO:0007669"/>
    <property type="project" value="UniProtKB-KW"/>
</dbReference>
<dbReference type="NCBIfam" id="NF038110">
    <property type="entry name" value="Lys_methyl_FliB"/>
    <property type="match status" value="1"/>
</dbReference>
<name>A0AAX2ZGV1_9FIRM</name>
<keyword evidence="1" id="KW-0966">Cell projection</keyword>
<gene>
    <name evidence="1" type="primary">fliB</name>
    <name evidence="1" type="ORF">JW646_03695</name>
</gene>
<protein>
    <submittedName>
        <fullName evidence="1">Flagellin lysine-N-methylase</fullName>
        <ecNumber evidence="1">2.1.1.-</ecNumber>
    </submittedName>
</protein>
<proteinExistence type="predicted"/>
<sequence length="402" mass="47184">MEFLSMEYYKKFKCIGSKCEDHCCKDWAITIDKKTFKNYKKLKKTNFSNKLNSSITRNRKSTCDNSYGKFKLNNGVCPMLSEDRLCEIYLNIGERNMCNTCKTYPRTYNKVNNRIEASLTLSCIEVAKNILLSKECIEFSLENKNISNIKFNNEINKNKTKSYVVNNFDEIRSFCISLIQERKYTIEERLAVLGLFIKNLSEINDSNLVNDLIQDYQNRINNNIYHGILNKFGLENLIGVQNQFCTEIYNVILSKGISDNRFIDKFDKAIEYLKLNESNIKQREEVLNKSLQNEYSDFISEYKYIYENYLVSYIFNSLFPVSNMSLNYTYNDLIIRFSLIKITLIGLCGYYKSEMKVDYAVDFIQSFVKVVEHNVTIVEKLKKFLNENNINSLAHMMVMIGK</sequence>
<keyword evidence="1" id="KW-0808">Transferase</keyword>
<reference evidence="1 2" key="1">
    <citation type="journal article" date="2023" name="Int. J. Syst. Evol. Microbiol.">
        <title>Terrisporobacter hibernicus sp. nov., isolated from bovine faeces in Northern Ireland.</title>
        <authorList>
            <person name="Mitchell M."/>
            <person name="Nguyen S.V."/>
            <person name="Connor M."/>
            <person name="Fairley D.J."/>
            <person name="Donoghue O."/>
            <person name="Marshall H."/>
            <person name="Koolman L."/>
            <person name="McMullan G."/>
            <person name="Schaffer K.E."/>
            <person name="McGrath J.W."/>
            <person name="Fanning S."/>
        </authorList>
    </citation>
    <scope>NUCLEOTIDE SEQUENCE [LARGE SCALE GENOMIC DNA]</scope>
    <source>
        <strain evidence="1 2">MCA3</strain>
    </source>
</reference>
<dbReference type="RefSeq" id="WP_228416640.1">
    <property type="nucleotide sequence ID" value="NZ_CP081135.1"/>
</dbReference>
<dbReference type="AlphaFoldDB" id="A0AAX2ZGV1"/>
<dbReference type="KEGG" id="tem:JW646_03695"/>
<accession>A0AAX2ZGV1</accession>